<reference evidence="11 12" key="1">
    <citation type="submission" date="2015-03" db="EMBL/GenBank/DDBJ databases">
        <title>Draft genome of the nematode, Opisthorchis viverrini.</title>
        <authorList>
            <person name="Mitreva M."/>
        </authorList>
    </citation>
    <scope>NUCLEOTIDE SEQUENCE [LARGE SCALE GENOMIC DNA]</scope>
    <source>
        <strain evidence="11">Khon Kaen</strain>
    </source>
</reference>
<feature type="non-terminal residue" evidence="11">
    <location>
        <position position="332"/>
    </location>
</feature>
<dbReference type="EMBL" id="KV906377">
    <property type="protein sequence ID" value="OON14846.1"/>
    <property type="molecule type" value="Genomic_DNA"/>
</dbReference>
<dbReference type="Gene3D" id="1.20.58.400">
    <property type="entry name" value="t-snare proteins"/>
    <property type="match status" value="1"/>
</dbReference>
<dbReference type="GO" id="GO:0042147">
    <property type="term" value="P:retrograde transport, endosome to Golgi"/>
    <property type="evidence" value="ECO:0007669"/>
    <property type="project" value="TreeGrafter"/>
</dbReference>
<evidence type="ECO:0000256" key="3">
    <source>
        <dbReference type="ARBA" id="ARBA00022448"/>
    </source>
</evidence>
<dbReference type="CDD" id="cd15891">
    <property type="entry name" value="SNARE_Vti1a"/>
    <property type="match status" value="1"/>
</dbReference>
<comment type="similarity">
    <text evidence="2">Belongs to the VTI1 family.</text>
</comment>
<dbReference type="GO" id="GO:0005789">
    <property type="term" value="C:endoplasmic reticulum membrane"/>
    <property type="evidence" value="ECO:0007669"/>
    <property type="project" value="TreeGrafter"/>
</dbReference>
<dbReference type="InterPro" id="IPR007705">
    <property type="entry name" value="Vesicle_trsprt_v-SNARE_N"/>
</dbReference>
<evidence type="ECO:0000256" key="5">
    <source>
        <dbReference type="ARBA" id="ARBA00022927"/>
    </source>
</evidence>
<dbReference type="FunFam" id="1.20.5.110:FF:000078">
    <property type="entry name" value="Vesicle transport through interaction with t-SNAREs 1A"/>
    <property type="match status" value="1"/>
</dbReference>
<dbReference type="Gene3D" id="1.20.5.110">
    <property type="match status" value="1"/>
</dbReference>
<dbReference type="GO" id="GO:0048280">
    <property type="term" value="P:vesicle fusion with Golgi apparatus"/>
    <property type="evidence" value="ECO:0007669"/>
    <property type="project" value="TreeGrafter"/>
</dbReference>
<feature type="transmembrane region" description="Helical" evidence="9">
    <location>
        <begin position="260"/>
        <end position="280"/>
    </location>
</feature>
<dbReference type="GO" id="GO:0006896">
    <property type="term" value="P:Golgi to vacuole transport"/>
    <property type="evidence" value="ECO:0007669"/>
    <property type="project" value="TreeGrafter"/>
</dbReference>
<organism evidence="11 12">
    <name type="scientific">Opisthorchis viverrini</name>
    <name type="common">Southeast Asian liver fluke</name>
    <dbReference type="NCBI Taxonomy" id="6198"/>
    <lineage>
        <taxon>Eukaryota</taxon>
        <taxon>Metazoa</taxon>
        <taxon>Spiralia</taxon>
        <taxon>Lophotrochozoa</taxon>
        <taxon>Platyhelminthes</taxon>
        <taxon>Trematoda</taxon>
        <taxon>Digenea</taxon>
        <taxon>Opisthorchiida</taxon>
        <taxon>Opisthorchiata</taxon>
        <taxon>Opisthorchiidae</taxon>
        <taxon>Opisthorchis</taxon>
    </lineage>
</organism>
<dbReference type="SUPFAM" id="SSF47661">
    <property type="entry name" value="t-snare proteins"/>
    <property type="match status" value="1"/>
</dbReference>
<name>A0A1S8WK70_OPIVI</name>
<dbReference type="Pfam" id="PF12352">
    <property type="entry name" value="V-SNARE_C"/>
    <property type="match status" value="1"/>
</dbReference>
<dbReference type="GO" id="GO:0006886">
    <property type="term" value="P:intracellular protein transport"/>
    <property type="evidence" value="ECO:0007669"/>
    <property type="project" value="InterPro"/>
</dbReference>
<evidence type="ECO:0000256" key="2">
    <source>
        <dbReference type="ARBA" id="ARBA00006108"/>
    </source>
</evidence>
<evidence type="ECO:0000256" key="9">
    <source>
        <dbReference type="SAM" id="Phobius"/>
    </source>
</evidence>
<dbReference type="AlphaFoldDB" id="A0A1S8WK70"/>
<evidence type="ECO:0000256" key="8">
    <source>
        <dbReference type="ARBA" id="ARBA00023136"/>
    </source>
</evidence>
<dbReference type="GO" id="GO:0016236">
    <property type="term" value="P:macroautophagy"/>
    <property type="evidence" value="ECO:0007669"/>
    <property type="project" value="TreeGrafter"/>
</dbReference>
<dbReference type="GO" id="GO:0012507">
    <property type="term" value="C:ER to Golgi transport vesicle membrane"/>
    <property type="evidence" value="ECO:0007669"/>
    <property type="project" value="TreeGrafter"/>
</dbReference>
<accession>A0A1S8WK70</accession>
<keyword evidence="5" id="KW-0653">Protein transport</keyword>
<keyword evidence="7" id="KW-0175">Coiled coil</keyword>
<keyword evidence="3" id="KW-0813">Transport</keyword>
<dbReference type="GO" id="GO:0006891">
    <property type="term" value="P:intra-Golgi vesicle-mediated transport"/>
    <property type="evidence" value="ECO:0007669"/>
    <property type="project" value="TreeGrafter"/>
</dbReference>
<keyword evidence="4 9" id="KW-0812">Transmembrane</keyword>
<dbReference type="GO" id="GO:0005484">
    <property type="term" value="F:SNAP receptor activity"/>
    <property type="evidence" value="ECO:0007669"/>
    <property type="project" value="TreeGrafter"/>
</dbReference>
<sequence length="332" mass="37935">MDYLRRQKMVFVKMKQPDPHGIFEVTPRRLVYSEQACKDQLVYQRKNFLKVSMVSLFETYEKQYGALTSDITSNLGKIPSLKDALIPNADERSGVIRETSTLFDETKDILEQMSLEVQDMTHPIKTKCANRLHCFKCEFEKLLTEFKSPRYAARIMSDVSKRQFEGDEESLREEVLYDSDMRARLLDNTERMARSTNRLEDGLGVALQTEEVGGHILNDLGDQREKLQRSRHRLRQADADLTKSSRILSEMTRRIIQNRVLLVGTIFLMIVIFLVAIYLVTKRSPSSAAPNSLSLPLPDVRVKNPDVLRIEVADAAKDNVVSNVPPEPSGKA</sequence>
<feature type="domain" description="Vesicle transport v-SNARE N-terminal" evidence="10">
    <location>
        <begin position="53"/>
        <end position="148"/>
    </location>
</feature>
<protein>
    <submittedName>
        <fullName evidence="11">Vesicle transport v-SNARE protein</fullName>
    </submittedName>
</protein>
<evidence type="ECO:0000256" key="4">
    <source>
        <dbReference type="ARBA" id="ARBA00022692"/>
    </source>
</evidence>
<dbReference type="InterPro" id="IPR010989">
    <property type="entry name" value="SNARE"/>
</dbReference>
<gene>
    <name evidence="11" type="ORF">X801_09358</name>
</gene>
<dbReference type="PANTHER" id="PTHR21230:SF26">
    <property type="entry name" value="VESICLE TRANSPORT THROUGH INTERACTION WITH T-SNARES HOMOLOG 1A"/>
    <property type="match status" value="1"/>
</dbReference>
<dbReference type="GO" id="GO:0005829">
    <property type="term" value="C:cytosol"/>
    <property type="evidence" value="ECO:0007669"/>
    <property type="project" value="GOC"/>
</dbReference>
<keyword evidence="12" id="KW-1185">Reference proteome</keyword>
<dbReference type="Pfam" id="PF05008">
    <property type="entry name" value="V-SNARE"/>
    <property type="match status" value="1"/>
</dbReference>
<dbReference type="PANTHER" id="PTHR21230">
    <property type="entry name" value="VESICLE TRANSPORT V-SNARE PROTEIN VTI1-RELATED"/>
    <property type="match status" value="1"/>
</dbReference>
<comment type="subcellular location">
    <subcellularLocation>
        <location evidence="1">Membrane</location>
        <topology evidence="1">Single-pass type IV membrane protein</topology>
    </subcellularLocation>
</comment>
<evidence type="ECO:0000313" key="11">
    <source>
        <dbReference type="EMBL" id="OON14846.1"/>
    </source>
</evidence>
<evidence type="ECO:0000256" key="7">
    <source>
        <dbReference type="ARBA" id="ARBA00023054"/>
    </source>
</evidence>
<proteinExistence type="inferred from homology"/>
<dbReference type="Proteomes" id="UP000243686">
    <property type="component" value="Unassembled WGS sequence"/>
</dbReference>
<keyword evidence="6 9" id="KW-1133">Transmembrane helix</keyword>
<dbReference type="GO" id="GO:0005794">
    <property type="term" value="C:Golgi apparatus"/>
    <property type="evidence" value="ECO:0007669"/>
    <property type="project" value="TreeGrafter"/>
</dbReference>
<dbReference type="GO" id="GO:0031902">
    <property type="term" value="C:late endosome membrane"/>
    <property type="evidence" value="ECO:0007669"/>
    <property type="project" value="TreeGrafter"/>
</dbReference>
<evidence type="ECO:0000313" key="12">
    <source>
        <dbReference type="Proteomes" id="UP000243686"/>
    </source>
</evidence>
<evidence type="ECO:0000256" key="6">
    <source>
        <dbReference type="ARBA" id="ARBA00022989"/>
    </source>
</evidence>
<dbReference type="SUPFAM" id="SSF58038">
    <property type="entry name" value="SNARE fusion complex"/>
    <property type="match status" value="1"/>
</dbReference>
<dbReference type="InterPro" id="IPR038407">
    <property type="entry name" value="v-SNARE_N_sf"/>
</dbReference>
<evidence type="ECO:0000259" key="10">
    <source>
        <dbReference type="Pfam" id="PF05008"/>
    </source>
</evidence>
<keyword evidence="8 9" id="KW-0472">Membrane</keyword>
<evidence type="ECO:0000256" key="1">
    <source>
        <dbReference type="ARBA" id="ARBA00004211"/>
    </source>
</evidence>
<dbReference type="GO" id="GO:0031201">
    <property type="term" value="C:SNARE complex"/>
    <property type="evidence" value="ECO:0007669"/>
    <property type="project" value="TreeGrafter"/>
</dbReference>
<dbReference type="GO" id="GO:0000149">
    <property type="term" value="F:SNARE binding"/>
    <property type="evidence" value="ECO:0007669"/>
    <property type="project" value="TreeGrafter"/>
</dbReference>